<proteinExistence type="predicted"/>
<dbReference type="AlphaFoldDB" id="A0A7X5ZU46"/>
<dbReference type="EMBL" id="JAAOYM010000003">
    <property type="protein sequence ID" value="NIJ14995.1"/>
    <property type="molecule type" value="Genomic_DNA"/>
</dbReference>
<dbReference type="Proteomes" id="UP000545493">
    <property type="component" value="Unassembled WGS sequence"/>
</dbReference>
<keyword evidence="2" id="KW-1185">Reference proteome</keyword>
<sequence length="67" mass="7257">MLRQRLLAMGSGIRVAIDEPGNEQAASTVDLVGALHIGPNSRDPRVEHKHVGTVDHGAARVENHRSR</sequence>
<reference evidence="1 2" key="1">
    <citation type="submission" date="2020-03" db="EMBL/GenBank/DDBJ databases">
        <title>Sequencing the genomes of 1000 actinobacteria strains.</title>
        <authorList>
            <person name="Klenk H.-P."/>
        </authorList>
    </citation>
    <scope>NUCLEOTIDE SEQUENCE [LARGE SCALE GENOMIC DNA]</scope>
    <source>
        <strain evidence="1 2">DSM 45685</strain>
    </source>
</reference>
<evidence type="ECO:0000313" key="2">
    <source>
        <dbReference type="Proteomes" id="UP000545493"/>
    </source>
</evidence>
<dbReference type="RefSeq" id="WP_167177604.1">
    <property type="nucleotide sequence ID" value="NZ_JAAOYM010000003.1"/>
</dbReference>
<evidence type="ECO:0000313" key="1">
    <source>
        <dbReference type="EMBL" id="NIJ14995.1"/>
    </source>
</evidence>
<gene>
    <name evidence="1" type="ORF">FHU38_005403</name>
</gene>
<name>A0A7X5ZU46_9PSEU</name>
<organism evidence="1 2">
    <name type="scientific">Saccharomonospora amisosensis</name>
    <dbReference type="NCBI Taxonomy" id="1128677"/>
    <lineage>
        <taxon>Bacteria</taxon>
        <taxon>Bacillati</taxon>
        <taxon>Actinomycetota</taxon>
        <taxon>Actinomycetes</taxon>
        <taxon>Pseudonocardiales</taxon>
        <taxon>Pseudonocardiaceae</taxon>
        <taxon>Saccharomonospora</taxon>
    </lineage>
</organism>
<protein>
    <submittedName>
        <fullName evidence="1">Uncharacterized protein</fullName>
    </submittedName>
</protein>
<accession>A0A7X5ZU46</accession>
<comment type="caution">
    <text evidence="1">The sequence shown here is derived from an EMBL/GenBank/DDBJ whole genome shotgun (WGS) entry which is preliminary data.</text>
</comment>